<evidence type="ECO:0000256" key="1">
    <source>
        <dbReference type="SAM" id="MobiDB-lite"/>
    </source>
</evidence>
<organism evidence="2 3">
    <name type="scientific">Phaseolus angularis</name>
    <name type="common">Azuki bean</name>
    <name type="synonym">Vigna angularis</name>
    <dbReference type="NCBI Taxonomy" id="3914"/>
    <lineage>
        <taxon>Eukaryota</taxon>
        <taxon>Viridiplantae</taxon>
        <taxon>Streptophyta</taxon>
        <taxon>Embryophyta</taxon>
        <taxon>Tracheophyta</taxon>
        <taxon>Spermatophyta</taxon>
        <taxon>Magnoliopsida</taxon>
        <taxon>eudicotyledons</taxon>
        <taxon>Gunneridae</taxon>
        <taxon>Pentapetalae</taxon>
        <taxon>rosids</taxon>
        <taxon>fabids</taxon>
        <taxon>Fabales</taxon>
        <taxon>Fabaceae</taxon>
        <taxon>Papilionoideae</taxon>
        <taxon>50 kb inversion clade</taxon>
        <taxon>NPAAA clade</taxon>
        <taxon>indigoferoid/millettioid clade</taxon>
        <taxon>Phaseoleae</taxon>
        <taxon>Vigna</taxon>
    </lineage>
</organism>
<sequence>MPRLLNNRCLKGILTRLTEWTEFSLVPISLLSFQSHFSLVPISTQENPVVAPLSFQSPLRENPAAAPPLPRRCLATAGSHHHLVLGDGSSAASTSPAIASLERRASEEKATPPLPRRYKEPPPPRLCKRPRLWSEEQAAPSLERWLLAVVFGGEKSQIYRSEGPAVGGGFWRWLLAVRNLTVKLRPVVGPLLLSKVVVVGSILRR</sequence>
<evidence type="ECO:0000313" key="3">
    <source>
        <dbReference type="Proteomes" id="UP000053144"/>
    </source>
</evidence>
<name>A0A0L9TKS4_PHAAN</name>
<dbReference type="Gramene" id="KOM31076">
    <property type="protein sequence ID" value="KOM31076"/>
    <property type="gene ID" value="LR48_Vigan01g063100"/>
</dbReference>
<reference evidence="3" key="1">
    <citation type="journal article" date="2015" name="Proc. Natl. Acad. Sci. U.S.A.">
        <title>Genome sequencing of adzuki bean (Vigna angularis) provides insight into high starch and low fat accumulation and domestication.</title>
        <authorList>
            <person name="Yang K."/>
            <person name="Tian Z."/>
            <person name="Chen C."/>
            <person name="Luo L."/>
            <person name="Zhao B."/>
            <person name="Wang Z."/>
            <person name="Yu L."/>
            <person name="Li Y."/>
            <person name="Sun Y."/>
            <person name="Li W."/>
            <person name="Chen Y."/>
            <person name="Li Y."/>
            <person name="Zhang Y."/>
            <person name="Ai D."/>
            <person name="Zhao J."/>
            <person name="Shang C."/>
            <person name="Ma Y."/>
            <person name="Wu B."/>
            <person name="Wang M."/>
            <person name="Gao L."/>
            <person name="Sun D."/>
            <person name="Zhang P."/>
            <person name="Guo F."/>
            <person name="Wang W."/>
            <person name="Li Y."/>
            <person name="Wang J."/>
            <person name="Varshney R.K."/>
            <person name="Wang J."/>
            <person name="Ling H.Q."/>
            <person name="Wan P."/>
        </authorList>
    </citation>
    <scope>NUCLEOTIDE SEQUENCE</scope>
    <source>
        <strain evidence="3">cv. Jingnong 6</strain>
    </source>
</reference>
<evidence type="ECO:0000313" key="2">
    <source>
        <dbReference type="EMBL" id="KOM31076.1"/>
    </source>
</evidence>
<dbReference type="EMBL" id="CM003371">
    <property type="protein sequence ID" value="KOM31076.1"/>
    <property type="molecule type" value="Genomic_DNA"/>
</dbReference>
<protein>
    <submittedName>
        <fullName evidence="2">Uncharacterized protein</fullName>
    </submittedName>
</protein>
<proteinExistence type="predicted"/>
<feature type="compositionally biased region" description="Low complexity" evidence="1">
    <location>
        <begin position="89"/>
        <end position="100"/>
    </location>
</feature>
<accession>A0A0L9TKS4</accession>
<feature type="compositionally biased region" description="Basic and acidic residues" evidence="1">
    <location>
        <begin position="101"/>
        <end position="110"/>
    </location>
</feature>
<feature type="region of interest" description="Disordered" evidence="1">
    <location>
        <begin position="85"/>
        <end position="127"/>
    </location>
</feature>
<dbReference type="Proteomes" id="UP000053144">
    <property type="component" value="Chromosome 1"/>
</dbReference>
<gene>
    <name evidence="2" type="ORF">LR48_Vigan01g063100</name>
</gene>
<dbReference type="AlphaFoldDB" id="A0A0L9TKS4"/>